<dbReference type="SUPFAM" id="SSF52540">
    <property type="entry name" value="P-loop containing nucleoside triphosphate hydrolases"/>
    <property type="match status" value="1"/>
</dbReference>
<dbReference type="CDD" id="cd02022">
    <property type="entry name" value="DPCK"/>
    <property type="match status" value="1"/>
</dbReference>
<keyword evidence="3 5" id="KW-0808">Transferase</keyword>
<dbReference type="GO" id="GO:0005524">
    <property type="term" value="F:ATP binding"/>
    <property type="evidence" value="ECO:0007669"/>
    <property type="project" value="UniProtKB-UniRule"/>
</dbReference>
<comment type="caution">
    <text evidence="5">The sequence shown here is derived from an EMBL/GenBank/DDBJ whole genome shotgun (WGS) entry which is preliminary data.</text>
</comment>
<evidence type="ECO:0000313" key="6">
    <source>
        <dbReference type="Proteomes" id="UP000824204"/>
    </source>
</evidence>
<dbReference type="PANTHER" id="PTHR10695:SF46">
    <property type="entry name" value="BIFUNCTIONAL COENZYME A SYNTHASE-RELATED"/>
    <property type="match status" value="1"/>
</dbReference>
<keyword evidence="3" id="KW-0173">Coenzyme A biosynthesis</keyword>
<keyword evidence="3" id="KW-0963">Cytoplasm</keyword>
<sequence>MKRNKLYVAVTGGIGSGKSTVMQIIKEQGYPVFSADEIARHIYEEEDVLEQMWLAFPDCVSGRTIDRQKLAKQVFADSEKLKLLDSITHPAVMKKLYALMEQSEGAAAFAEVPLLFEGNYQKDFDRVIVLLRDKEKRILAAAERDGVSADSIRARTEHQFDYEKNSIIGHTLIYNDGDLPALRRRVLEVLNEIIGKENN</sequence>
<dbReference type="PROSITE" id="PS51219">
    <property type="entry name" value="DPCK"/>
    <property type="match status" value="1"/>
</dbReference>
<evidence type="ECO:0000256" key="3">
    <source>
        <dbReference type="HAMAP-Rule" id="MF_00376"/>
    </source>
</evidence>
<protein>
    <recommendedName>
        <fullName evidence="3 4">Dephospho-CoA kinase</fullName>
        <ecNumber evidence="3 4">2.7.1.24</ecNumber>
    </recommendedName>
    <alternativeName>
        <fullName evidence="3">Dephosphocoenzyme A kinase</fullName>
    </alternativeName>
</protein>
<dbReference type="Proteomes" id="UP000824204">
    <property type="component" value="Unassembled WGS sequence"/>
</dbReference>
<comment type="subcellular location">
    <subcellularLocation>
        <location evidence="3">Cytoplasm</location>
    </subcellularLocation>
</comment>
<comment type="pathway">
    <text evidence="3">Cofactor biosynthesis; coenzyme A biosynthesis; CoA from (R)-pantothenate: step 5/5.</text>
</comment>
<dbReference type="GO" id="GO:0004140">
    <property type="term" value="F:dephospho-CoA kinase activity"/>
    <property type="evidence" value="ECO:0007669"/>
    <property type="project" value="UniProtKB-UniRule"/>
</dbReference>
<dbReference type="EC" id="2.7.1.24" evidence="3 4"/>
<dbReference type="EMBL" id="DXFX01000112">
    <property type="protein sequence ID" value="HIX08526.1"/>
    <property type="molecule type" value="Genomic_DNA"/>
</dbReference>
<keyword evidence="2 3" id="KW-0067">ATP-binding</keyword>
<comment type="function">
    <text evidence="3">Catalyzes the phosphorylation of the 3'-hydroxyl group of dephosphocoenzyme A to form coenzyme A.</text>
</comment>
<keyword evidence="3 5" id="KW-0418">Kinase</keyword>
<gene>
    <name evidence="3 5" type="primary">coaE</name>
    <name evidence="5" type="ORF">H9741_08660</name>
</gene>
<evidence type="ECO:0000313" key="5">
    <source>
        <dbReference type="EMBL" id="HIX08526.1"/>
    </source>
</evidence>
<comment type="similarity">
    <text evidence="3">Belongs to the CoaE family.</text>
</comment>
<comment type="catalytic activity">
    <reaction evidence="3">
        <text>3'-dephospho-CoA + ATP = ADP + CoA + H(+)</text>
        <dbReference type="Rhea" id="RHEA:18245"/>
        <dbReference type="ChEBI" id="CHEBI:15378"/>
        <dbReference type="ChEBI" id="CHEBI:30616"/>
        <dbReference type="ChEBI" id="CHEBI:57287"/>
        <dbReference type="ChEBI" id="CHEBI:57328"/>
        <dbReference type="ChEBI" id="CHEBI:456216"/>
        <dbReference type="EC" id="2.7.1.24"/>
    </reaction>
</comment>
<organism evidence="5 6">
    <name type="scientific">Candidatus Borkfalkia faecipullorum</name>
    <dbReference type="NCBI Taxonomy" id="2838510"/>
    <lineage>
        <taxon>Bacteria</taxon>
        <taxon>Bacillati</taxon>
        <taxon>Bacillota</taxon>
        <taxon>Clostridia</taxon>
        <taxon>Christensenellales</taxon>
        <taxon>Christensenellaceae</taxon>
        <taxon>Candidatus Borkfalkia</taxon>
    </lineage>
</organism>
<reference evidence="5" key="2">
    <citation type="submission" date="2021-04" db="EMBL/GenBank/DDBJ databases">
        <authorList>
            <person name="Gilroy R."/>
        </authorList>
    </citation>
    <scope>NUCLEOTIDE SEQUENCE</scope>
    <source>
        <strain evidence="5">811</strain>
    </source>
</reference>
<dbReference type="InterPro" id="IPR001977">
    <property type="entry name" value="Depp_CoAkinase"/>
</dbReference>
<dbReference type="NCBIfam" id="TIGR00152">
    <property type="entry name" value="dephospho-CoA kinase"/>
    <property type="match status" value="1"/>
</dbReference>
<dbReference type="GO" id="GO:0015937">
    <property type="term" value="P:coenzyme A biosynthetic process"/>
    <property type="evidence" value="ECO:0007669"/>
    <property type="project" value="UniProtKB-UniRule"/>
</dbReference>
<keyword evidence="1 3" id="KW-0547">Nucleotide-binding</keyword>
<dbReference type="AlphaFoldDB" id="A0A9D1V9C9"/>
<dbReference type="PANTHER" id="PTHR10695">
    <property type="entry name" value="DEPHOSPHO-COA KINASE-RELATED"/>
    <property type="match status" value="1"/>
</dbReference>
<evidence type="ECO:0000256" key="2">
    <source>
        <dbReference type="ARBA" id="ARBA00022840"/>
    </source>
</evidence>
<evidence type="ECO:0000256" key="1">
    <source>
        <dbReference type="ARBA" id="ARBA00022741"/>
    </source>
</evidence>
<feature type="binding site" evidence="3">
    <location>
        <begin position="15"/>
        <end position="20"/>
    </location>
    <ligand>
        <name>ATP</name>
        <dbReference type="ChEBI" id="CHEBI:30616"/>
    </ligand>
</feature>
<proteinExistence type="inferred from homology"/>
<dbReference type="HAMAP" id="MF_00376">
    <property type="entry name" value="Dephospho_CoA_kinase"/>
    <property type="match status" value="1"/>
</dbReference>
<accession>A0A9D1V9C9</accession>
<dbReference type="Gene3D" id="3.40.50.300">
    <property type="entry name" value="P-loop containing nucleotide triphosphate hydrolases"/>
    <property type="match status" value="1"/>
</dbReference>
<evidence type="ECO:0000256" key="4">
    <source>
        <dbReference type="NCBIfam" id="TIGR00152"/>
    </source>
</evidence>
<name>A0A9D1V9C9_9FIRM</name>
<dbReference type="InterPro" id="IPR027417">
    <property type="entry name" value="P-loop_NTPase"/>
</dbReference>
<dbReference type="GO" id="GO:0005737">
    <property type="term" value="C:cytoplasm"/>
    <property type="evidence" value="ECO:0007669"/>
    <property type="project" value="UniProtKB-SubCell"/>
</dbReference>
<reference evidence="5" key="1">
    <citation type="journal article" date="2021" name="PeerJ">
        <title>Extensive microbial diversity within the chicken gut microbiome revealed by metagenomics and culture.</title>
        <authorList>
            <person name="Gilroy R."/>
            <person name="Ravi A."/>
            <person name="Getino M."/>
            <person name="Pursley I."/>
            <person name="Horton D.L."/>
            <person name="Alikhan N.F."/>
            <person name="Baker D."/>
            <person name="Gharbi K."/>
            <person name="Hall N."/>
            <person name="Watson M."/>
            <person name="Adriaenssens E.M."/>
            <person name="Foster-Nyarko E."/>
            <person name="Jarju S."/>
            <person name="Secka A."/>
            <person name="Antonio M."/>
            <person name="Oren A."/>
            <person name="Chaudhuri R.R."/>
            <person name="La Ragione R."/>
            <person name="Hildebrand F."/>
            <person name="Pallen M.J."/>
        </authorList>
    </citation>
    <scope>NUCLEOTIDE SEQUENCE</scope>
    <source>
        <strain evidence="5">811</strain>
    </source>
</reference>
<dbReference type="Pfam" id="PF01121">
    <property type="entry name" value="CoaE"/>
    <property type="match status" value="1"/>
</dbReference>